<sequence>MENVARNVGGARRGRHQLRVARGMPYAIQCFSPPPSASSPPSSPPFTVRFPGCTGDTAESRVKEERTKRTKWTNGRVTVAAGSPLSRGAGGDW</sequence>
<dbReference type="Proteomes" id="UP001066276">
    <property type="component" value="Chromosome 11"/>
</dbReference>
<gene>
    <name evidence="1" type="ORF">NDU88_005595</name>
</gene>
<evidence type="ECO:0000313" key="1">
    <source>
        <dbReference type="EMBL" id="KAJ1092485.1"/>
    </source>
</evidence>
<accession>A0AAV7LPI9</accession>
<dbReference type="EMBL" id="JANPWB010000015">
    <property type="protein sequence ID" value="KAJ1092485.1"/>
    <property type="molecule type" value="Genomic_DNA"/>
</dbReference>
<comment type="caution">
    <text evidence="1">The sequence shown here is derived from an EMBL/GenBank/DDBJ whole genome shotgun (WGS) entry which is preliminary data.</text>
</comment>
<evidence type="ECO:0000313" key="2">
    <source>
        <dbReference type="Proteomes" id="UP001066276"/>
    </source>
</evidence>
<organism evidence="1 2">
    <name type="scientific">Pleurodeles waltl</name>
    <name type="common">Iberian ribbed newt</name>
    <dbReference type="NCBI Taxonomy" id="8319"/>
    <lineage>
        <taxon>Eukaryota</taxon>
        <taxon>Metazoa</taxon>
        <taxon>Chordata</taxon>
        <taxon>Craniata</taxon>
        <taxon>Vertebrata</taxon>
        <taxon>Euteleostomi</taxon>
        <taxon>Amphibia</taxon>
        <taxon>Batrachia</taxon>
        <taxon>Caudata</taxon>
        <taxon>Salamandroidea</taxon>
        <taxon>Salamandridae</taxon>
        <taxon>Pleurodelinae</taxon>
        <taxon>Pleurodeles</taxon>
    </lineage>
</organism>
<proteinExistence type="predicted"/>
<keyword evidence="2" id="KW-1185">Reference proteome</keyword>
<name>A0AAV7LPI9_PLEWA</name>
<reference evidence="1" key="1">
    <citation type="journal article" date="2022" name="bioRxiv">
        <title>Sequencing and chromosome-scale assembly of the giantPleurodeles waltlgenome.</title>
        <authorList>
            <person name="Brown T."/>
            <person name="Elewa A."/>
            <person name="Iarovenko S."/>
            <person name="Subramanian E."/>
            <person name="Araus A.J."/>
            <person name="Petzold A."/>
            <person name="Susuki M."/>
            <person name="Suzuki K.-i.T."/>
            <person name="Hayashi T."/>
            <person name="Toyoda A."/>
            <person name="Oliveira C."/>
            <person name="Osipova E."/>
            <person name="Leigh N.D."/>
            <person name="Simon A."/>
            <person name="Yun M.H."/>
        </authorList>
    </citation>
    <scope>NUCLEOTIDE SEQUENCE</scope>
    <source>
        <strain evidence="1">20211129_DDA</strain>
        <tissue evidence="1">Liver</tissue>
    </source>
</reference>
<dbReference type="AlphaFoldDB" id="A0AAV7LPI9"/>
<protein>
    <submittedName>
        <fullName evidence="1">Uncharacterized protein</fullName>
    </submittedName>
</protein>